<gene>
    <name evidence="1" type="ORF">FNB15_07040</name>
</gene>
<accession>A0A516GZU4</accession>
<dbReference type="Proteomes" id="UP000317496">
    <property type="component" value="Chromosome"/>
</dbReference>
<dbReference type="RefSeq" id="WP_144068024.1">
    <property type="nucleotide sequence ID" value="NZ_CP041636.1"/>
</dbReference>
<evidence type="ECO:0000313" key="1">
    <source>
        <dbReference type="EMBL" id="QDO97043.1"/>
    </source>
</evidence>
<keyword evidence="2" id="KW-1185">Reference proteome</keyword>
<name>A0A516GZU4_9PROT</name>
<dbReference type="KEGG" id="fer:FNB15_07040"/>
<dbReference type="EMBL" id="CP041636">
    <property type="protein sequence ID" value="QDO97043.1"/>
    <property type="molecule type" value="Genomic_DNA"/>
</dbReference>
<reference evidence="1 2" key="1">
    <citation type="submission" date="2019-07" db="EMBL/GenBank/DDBJ databases">
        <title>Genome sequencing for Ferrovibrio sp. K5.</title>
        <authorList>
            <person name="Park S.-J."/>
        </authorList>
    </citation>
    <scope>NUCLEOTIDE SEQUENCE [LARGE SCALE GENOMIC DNA]</scope>
    <source>
        <strain evidence="1 2">K5</strain>
    </source>
</reference>
<sequence>MTEQRKFTVKTRYVWFTLADWQAFSDALAEAYPQARYDFRPAYDVGQDRPEIVWENRIADIPFSRKGASSWAGDIPMIFDPDWQPTSTRYIPLYNEPPDTMRWGIAQTPRTPLPFVKFQDRVGPDTNELATITTFRESHIHYFCLADNKPAAAEMRRYFRLLDKFCTNRNQAYYRLPSFELIRTEAKGSWYWFGHDAIRWVREDSRRSLNYAGSTSWAMRPCTEEEMVALPAQRPPVQES</sequence>
<dbReference type="AlphaFoldDB" id="A0A516GZU4"/>
<protein>
    <submittedName>
        <fullName evidence="1">Uncharacterized protein</fullName>
    </submittedName>
</protein>
<evidence type="ECO:0000313" key="2">
    <source>
        <dbReference type="Proteomes" id="UP000317496"/>
    </source>
</evidence>
<proteinExistence type="predicted"/>
<organism evidence="1 2">
    <name type="scientific">Ferrovibrio terrae</name>
    <dbReference type="NCBI Taxonomy" id="2594003"/>
    <lineage>
        <taxon>Bacteria</taxon>
        <taxon>Pseudomonadati</taxon>
        <taxon>Pseudomonadota</taxon>
        <taxon>Alphaproteobacteria</taxon>
        <taxon>Rhodospirillales</taxon>
        <taxon>Rhodospirillaceae</taxon>
        <taxon>Ferrovibrio</taxon>
    </lineage>
</organism>